<protein>
    <submittedName>
        <fullName evidence="9">dCMP deaminase family protein</fullName>
    </submittedName>
</protein>
<evidence type="ECO:0000256" key="1">
    <source>
        <dbReference type="ARBA" id="ARBA00001947"/>
    </source>
</evidence>
<evidence type="ECO:0000259" key="8">
    <source>
        <dbReference type="PROSITE" id="PS51747"/>
    </source>
</evidence>
<feature type="active site" description="Proton donor" evidence="6">
    <location>
        <position position="102"/>
    </location>
</feature>
<reference evidence="9" key="1">
    <citation type="journal article" date="2020" name="mSystems">
        <title>Genome- and Community-Level Interaction Insights into Carbon Utilization and Element Cycling Functions of Hydrothermarchaeota in Hydrothermal Sediment.</title>
        <authorList>
            <person name="Zhou Z."/>
            <person name="Liu Y."/>
            <person name="Xu W."/>
            <person name="Pan J."/>
            <person name="Luo Z.H."/>
            <person name="Li M."/>
        </authorList>
    </citation>
    <scope>NUCLEOTIDE SEQUENCE [LARGE SCALE GENOMIC DNA]</scope>
    <source>
        <strain evidence="9">SpSt-86</strain>
    </source>
</reference>
<dbReference type="PROSITE" id="PS00903">
    <property type="entry name" value="CYT_DCMP_DEAMINASES_1"/>
    <property type="match status" value="1"/>
</dbReference>
<evidence type="ECO:0000256" key="5">
    <source>
        <dbReference type="ARBA" id="ARBA00022833"/>
    </source>
</evidence>
<evidence type="ECO:0000256" key="4">
    <source>
        <dbReference type="ARBA" id="ARBA00022801"/>
    </source>
</evidence>
<feature type="binding site" evidence="7">
    <location>
        <position position="100"/>
    </location>
    <ligand>
        <name>Zn(2+)</name>
        <dbReference type="ChEBI" id="CHEBI:29105"/>
        <note>catalytic</note>
    </ligand>
</feature>
<evidence type="ECO:0000313" key="9">
    <source>
        <dbReference type="EMBL" id="HGZ78969.1"/>
    </source>
</evidence>
<feature type="binding site" evidence="7">
    <location>
        <position position="131"/>
    </location>
    <ligand>
        <name>Zn(2+)</name>
        <dbReference type="ChEBI" id="CHEBI:29105"/>
        <note>catalytic</note>
    </ligand>
</feature>
<dbReference type="PANTHER" id="PTHR11086">
    <property type="entry name" value="DEOXYCYTIDYLATE DEAMINASE-RELATED"/>
    <property type="match status" value="1"/>
</dbReference>
<comment type="similarity">
    <text evidence="2">Belongs to the cytidine and deoxycytidylate deaminase family.</text>
</comment>
<dbReference type="PIRSF" id="PIRSF006019">
    <property type="entry name" value="dCMP_deaminase"/>
    <property type="match status" value="1"/>
</dbReference>
<name>A0A832MM30_9THEM</name>
<dbReference type="InterPro" id="IPR058535">
    <property type="entry name" value="MafB19-deam"/>
</dbReference>
<organism evidence="9">
    <name type="scientific">Pseudothermotoga hypogea</name>
    <dbReference type="NCBI Taxonomy" id="57487"/>
    <lineage>
        <taxon>Bacteria</taxon>
        <taxon>Thermotogati</taxon>
        <taxon>Thermotogota</taxon>
        <taxon>Thermotogae</taxon>
        <taxon>Thermotogales</taxon>
        <taxon>Thermotogaceae</taxon>
        <taxon>Pseudothermotoga</taxon>
    </lineage>
</organism>
<dbReference type="GO" id="GO:0052717">
    <property type="term" value="F:tRNA-specific adenosine-34 deaminase activity"/>
    <property type="evidence" value="ECO:0007669"/>
    <property type="project" value="UniProtKB-EC"/>
</dbReference>
<comment type="cofactor">
    <cofactor evidence="1 7">
        <name>Zn(2+)</name>
        <dbReference type="ChEBI" id="CHEBI:29105"/>
    </cofactor>
</comment>
<dbReference type="InterPro" id="IPR035105">
    <property type="entry name" value="Deoxycytidylate_deaminase_dom"/>
</dbReference>
<dbReference type="PANTHER" id="PTHR11086:SF18">
    <property type="entry name" value="DEOXYCYTIDYLATE DEAMINASE"/>
    <property type="match status" value="1"/>
</dbReference>
<dbReference type="GO" id="GO:0004132">
    <property type="term" value="F:dCMP deaminase activity"/>
    <property type="evidence" value="ECO:0007669"/>
    <property type="project" value="InterPro"/>
</dbReference>
<gene>
    <name evidence="9" type="ORF">ENW55_03170</name>
</gene>
<dbReference type="SUPFAM" id="SSF53927">
    <property type="entry name" value="Cytidine deaminase-like"/>
    <property type="match status" value="1"/>
</dbReference>
<dbReference type="AlphaFoldDB" id="A0A832MM30"/>
<evidence type="ECO:0000256" key="3">
    <source>
        <dbReference type="ARBA" id="ARBA00022723"/>
    </source>
</evidence>
<dbReference type="InterPro" id="IPR016192">
    <property type="entry name" value="APOBEC/CMP_deaminase_Zn-bd"/>
</dbReference>
<keyword evidence="3 7" id="KW-0479">Metal-binding</keyword>
<keyword evidence="5 7" id="KW-0862">Zinc</keyword>
<accession>A0A832MM30</accession>
<keyword evidence="4" id="KW-0378">Hydrolase</keyword>
<proteinExistence type="inferred from homology"/>
<dbReference type="CDD" id="cd01286">
    <property type="entry name" value="deoxycytidylate_deaminase"/>
    <property type="match status" value="1"/>
</dbReference>
<evidence type="ECO:0000256" key="2">
    <source>
        <dbReference type="ARBA" id="ARBA00006576"/>
    </source>
</evidence>
<dbReference type="EMBL" id="DTKQ01000025">
    <property type="protein sequence ID" value="HGZ78969.1"/>
    <property type="molecule type" value="Genomic_DNA"/>
</dbReference>
<dbReference type="GO" id="GO:0008270">
    <property type="term" value="F:zinc ion binding"/>
    <property type="evidence" value="ECO:0007669"/>
    <property type="project" value="InterPro"/>
</dbReference>
<dbReference type="GO" id="GO:0006220">
    <property type="term" value="P:pyrimidine nucleotide metabolic process"/>
    <property type="evidence" value="ECO:0007669"/>
    <property type="project" value="InterPro"/>
</dbReference>
<feature type="binding site" evidence="7">
    <location>
        <position position="128"/>
    </location>
    <ligand>
        <name>Zn(2+)</name>
        <dbReference type="ChEBI" id="CHEBI:29105"/>
        <note>catalytic</note>
    </ligand>
</feature>
<evidence type="ECO:0000256" key="7">
    <source>
        <dbReference type="PIRSR" id="PIRSR006019-2"/>
    </source>
</evidence>
<sequence length="176" mass="19708">MKPDLTDRLKEYLKNLNLLKTADNRVPWDVYFMRISHMISERSTCLHRKVGALIVRENRILATGYNQPPSGFPHCDSIGCVRDALAIPSGRNQEVCFGLHAEQNALMQAAKFGISTQGATIYVTTKPCSVCARLIINAGITRVVYEHDYPDPLTDYFFNACRITVDRITGGEEVEG</sequence>
<dbReference type="InterPro" id="IPR002125">
    <property type="entry name" value="CMP_dCMP_dom"/>
</dbReference>
<dbReference type="Pfam" id="PF14437">
    <property type="entry name" value="MafB19-deam"/>
    <property type="match status" value="1"/>
</dbReference>
<dbReference type="PROSITE" id="PS51747">
    <property type="entry name" value="CYT_DCMP_DEAMINASES_2"/>
    <property type="match status" value="1"/>
</dbReference>
<comment type="caution">
    <text evidence="9">The sequence shown here is derived from an EMBL/GenBank/DDBJ whole genome shotgun (WGS) entry which is preliminary data.</text>
</comment>
<dbReference type="Gene3D" id="3.40.140.10">
    <property type="entry name" value="Cytidine Deaminase, domain 2"/>
    <property type="match status" value="1"/>
</dbReference>
<dbReference type="InterPro" id="IPR016473">
    <property type="entry name" value="dCMP_deaminase"/>
</dbReference>
<feature type="domain" description="CMP/dCMP-type deaminase" evidence="8">
    <location>
        <begin position="27"/>
        <end position="161"/>
    </location>
</feature>
<dbReference type="InterPro" id="IPR015517">
    <property type="entry name" value="dCMP_deaminase-rel"/>
</dbReference>
<evidence type="ECO:0000256" key="6">
    <source>
        <dbReference type="PIRSR" id="PIRSR006019-1"/>
    </source>
</evidence>
<dbReference type="InterPro" id="IPR016193">
    <property type="entry name" value="Cytidine_deaminase-like"/>
</dbReference>
<dbReference type="GO" id="GO:0005737">
    <property type="term" value="C:cytoplasm"/>
    <property type="evidence" value="ECO:0007669"/>
    <property type="project" value="TreeGrafter"/>
</dbReference>
<dbReference type="GO" id="GO:0002100">
    <property type="term" value="P:tRNA wobble adenosine to inosine editing"/>
    <property type="evidence" value="ECO:0007669"/>
    <property type="project" value="InterPro"/>
</dbReference>